<evidence type="ECO:0000313" key="1">
    <source>
        <dbReference type="EMBL" id="VTS12887.1"/>
    </source>
</evidence>
<reference evidence="1 2" key="1">
    <citation type="submission" date="2019-05" db="EMBL/GenBank/DDBJ databases">
        <authorList>
            <consortium name="Pathogen Informatics"/>
        </authorList>
    </citation>
    <scope>NUCLEOTIDE SEQUENCE [LARGE SCALE GENOMIC DNA]</scope>
    <source>
        <strain evidence="1 2">NCTC5386</strain>
    </source>
</reference>
<protein>
    <submittedName>
        <fullName evidence="1">Uncharacterized protein</fullName>
    </submittedName>
</protein>
<sequence>MSSEQQERQAFQYLERTSLLTLRTFLKILDWSIKRGLHQETAYKIGLQTLADLIKTPFTIDGIDLKTELLNKPVDIEKLKEMLTKGNLPLAIAFQDDYLYFYTKDRTLLDTHLDTLLKELVNDPDKLKGLVKDKTLDEEIALAKESIVLSDSSSVKTKEMVL</sequence>
<organism evidence="1 2">
    <name type="scientific">Streptococcus pseudoporcinus</name>
    <dbReference type="NCBI Taxonomy" id="361101"/>
    <lineage>
        <taxon>Bacteria</taxon>
        <taxon>Bacillati</taxon>
        <taxon>Bacillota</taxon>
        <taxon>Bacilli</taxon>
        <taxon>Lactobacillales</taxon>
        <taxon>Streptococcaceae</taxon>
        <taxon>Streptococcus</taxon>
    </lineage>
</organism>
<accession>A0A4V6KZH5</accession>
<dbReference type="RefSeq" id="WP_077322231.1">
    <property type="nucleotide sequence ID" value="NZ_CABEHT010000001.1"/>
</dbReference>
<proteinExistence type="predicted"/>
<name>A0A4V6KZH5_9STRE</name>
<dbReference type="AlphaFoldDB" id="A0A4V6KZH5"/>
<dbReference type="Proteomes" id="UP000394068">
    <property type="component" value="Unassembled WGS sequence"/>
</dbReference>
<evidence type="ECO:0000313" key="2">
    <source>
        <dbReference type="Proteomes" id="UP000394068"/>
    </source>
</evidence>
<gene>
    <name evidence="1" type="ORF">NCTC5386_00724</name>
</gene>
<dbReference type="EMBL" id="CABEHT010000001">
    <property type="protein sequence ID" value="VTS12887.1"/>
    <property type="molecule type" value="Genomic_DNA"/>
</dbReference>